<reference evidence="11" key="1">
    <citation type="journal article" date="2019" name="Int. J. Syst. Evol. Microbiol.">
        <title>The Global Catalogue of Microorganisms (GCM) 10K type strain sequencing project: providing services to taxonomists for standard genome sequencing and annotation.</title>
        <authorList>
            <consortium name="The Broad Institute Genomics Platform"/>
            <consortium name="The Broad Institute Genome Sequencing Center for Infectious Disease"/>
            <person name="Wu L."/>
            <person name="Ma J."/>
        </authorList>
    </citation>
    <scope>NUCLEOTIDE SEQUENCE [LARGE SCALE GENOMIC DNA]</scope>
    <source>
        <strain evidence="11">JCM 17939</strain>
    </source>
</reference>
<feature type="transmembrane region" description="Helical" evidence="7">
    <location>
        <begin position="334"/>
        <end position="357"/>
    </location>
</feature>
<dbReference type="Pfam" id="PF00440">
    <property type="entry name" value="TetR_N"/>
    <property type="match status" value="1"/>
</dbReference>
<evidence type="ECO:0000256" key="1">
    <source>
        <dbReference type="ARBA" id="ARBA00004651"/>
    </source>
</evidence>
<feature type="transmembrane region" description="Helical" evidence="7">
    <location>
        <begin position="135"/>
        <end position="157"/>
    </location>
</feature>
<feature type="domain" description="Major facilitator superfamily (MFS) profile" evidence="8">
    <location>
        <begin position="1"/>
        <end position="469"/>
    </location>
</feature>
<feature type="transmembrane region" description="Helical" evidence="7">
    <location>
        <begin position="281"/>
        <end position="299"/>
    </location>
</feature>
<feature type="DNA-binding region" description="H-T-H motif" evidence="6">
    <location>
        <begin position="512"/>
        <end position="531"/>
    </location>
</feature>
<feature type="transmembrane region" description="Helical" evidence="7">
    <location>
        <begin position="238"/>
        <end position="261"/>
    </location>
</feature>
<feature type="transmembrane region" description="Helical" evidence="7">
    <location>
        <begin position="25"/>
        <end position="43"/>
    </location>
</feature>
<dbReference type="InterPro" id="IPR009057">
    <property type="entry name" value="Homeodomain-like_sf"/>
</dbReference>
<keyword evidence="4 6" id="KW-0238">DNA-binding</keyword>
<evidence type="ECO:0000259" key="9">
    <source>
        <dbReference type="PROSITE" id="PS50977"/>
    </source>
</evidence>
<dbReference type="SUPFAM" id="SSF46689">
    <property type="entry name" value="Homeodomain-like"/>
    <property type="match status" value="1"/>
</dbReference>
<dbReference type="SUPFAM" id="SSF103473">
    <property type="entry name" value="MFS general substrate transporter"/>
    <property type="match status" value="1"/>
</dbReference>
<dbReference type="InterPro" id="IPR023772">
    <property type="entry name" value="DNA-bd_HTH_TetR-type_CS"/>
</dbReference>
<dbReference type="EMBL" id="BAABHK010000010">
    <property type="protein sequence ID" value="GAA4632262.1"/>
    <property type="molecule type" value="Genomic_DNA"/>
</dbReference>
<dbReference type="PROSITE" id="PS50977">
    <property type="entry name" value="HTH_TETR_2"/>
    <property type="match status" value="1"/>
</dbReference>
<keyword evidence="5 7" id="KW-0472">Membrane</keyword>
<feature type="transmembrane region" description="Helical" evidence="7">
    <location>
        <begin position="109"/>
        <end position="129"/>
    </location>
</feature>
<dbReference type="Pfam" id="PF17754">
    <property type="entry name" value="TetR_C_14"/>
    <property type="match status" value="1"/>
</dbReference>
<accession>A0ABP8UII2</accession>
<dbReference type="InterPro" id="IPR041347">
    <property type="entry name" value="MftR_C"/>
</dbReference>
<feature type="transmembrane region" description="Helical" evidence="7">
    <location>
        <begin position="75"/>
        <end position="102"/>
    </location>
</feature>
<dbReference type="InterPro" id="IPR020846">
    <property type="entry name" value="MFS_dom"/>
</dbReference>
<feature type="transmembrane region" description="Helical" evidence="7">
    <location>
        <begin position="50"/>
        <end position="69"/>
    </location>
</feature>
<feature type="domain" description="HTH tetR-type" evidence="9">
    <location>
        <begin position="489"/>
        <end position="549"/>
    </location>
</feature>
<evidence type="ECO:0000313" key="11">
    <source>
        <dbReference type="Proteomes" id="UP001501442"/>
    </source>
</evidence>
<evidence type="ECO:0000259" key="8">
    <source>
        <dbReference type="PROSITE" id="PS50850"/>
    </source>
</evidence>
<dbReference type="InterPro" id="IPR001647">
    <property type="entry name" value="HTH_TetR"/>
</dbReference>
<name>A0ABP8UII2_9ACTN</name>
<dbReference type="InterPro" id="IPR036259">
    <property type="entry name" value="MFS_trans_sf"/>
</dbReference>
<comment type="caution">
    <text evidence="10">The sequence shown here is derived from an EMBL/GenBank/DDBJ whole genome shotgun (WGS) entry which is preliminary data.</text>
</comment>
<gene>
    <name evidence="10" type="ORF">GCM10023196_064950</name>
</gene>
<evidence type="ECO:0000256" key="6">
    <source>
        <dbReference type="PROSITE-ProRule" id="PRU00335"/>
    </source>
</evidence>
<dbReference type="Gene3D" id="1.10.10.60">
    <property type="entry name" value="Homeodomain-like"/>
    <property type="match status" value="1"/>
</dbReference>
<evidence type="ECO:0000256" key="4">
    <source>
        <dbReference type="ARBA" id="ARBA00023125"/>
    </source>
</evidence>
<evidence type="ECO:0000313" key="10">
    <source>
        <dbReference type="EMBL" id="GAA4632262.1"/>
    </source>
</evidence>
<feature type="transmembrane region" description="Helical" evidence="7">
    <location>
        <begin position="306"/>
        <end position="328"/>
    </location>
</feature>
<dbReference type="Gene3D" id="1.20.1250.20">
    <property type="entry name" value="MFS general substrate transporter like domains"/>
    <property type="match status" value="1"/>
</dbReference>
<feature type="transmembrane region" description="Helical" evidence="7">
    <location>
        <begin position="169"/>
        <end position="188"/>
    </location>
</feature>
<dbReference type="PROSITE" id="PS50850">
    <property type="entry name" value="MFS"/>
    <property type="match status" value="1"/>
</dbReference>
<dbReference type="InterPro" id="IPR011701">
    <property type="entry name" value="MFS"/>
</dbReference>
<proteinExistence type="predicted"/>
<organism evidence="10 11">
    <name type="scientific">Actinoallomurus vinaceus</name>
    <dbReference type="NCBI Taxonomy" id="1080074"/>
    <lineage>
        <taxon>Bacteria</taxon>
        <taxon>Bacillati</taxon>
        <taxon>Actinomycetota</taxon>
        <taxon>Actinomycetes</taxon>
        <taxon>Streptosporangiales</taxon>
        <taxon>Thermomonosporaceae</taxon>
        <taxon>Actinoallomurus</taxon>
    </lineage>
</organism>
<comment type="subcellular location">
    <subcellularLocation>
        <location evidence="1">Cell membrane</location>
        <topology evidence="1">Multi-pass membrane protein</topology>
    </subcellularLocation>
</comment>
<dbReference type="Gene3D" id="1.20.1720.10">
    <property type="entry name" value="Multidrug resistance protein D"/>
    <property type="match status" value="1"/>
</dbReference>
<sequence>MLSVALPTLAGALRAGESDLEWFQSGYLMLLAAGVLPAGLIGDRFGRKKLLIGCLVAFGAGSALCAEATSPGVFLAARLLMGLAGSGVTVMAMSALTVLFGAKDLPRAVGVYEAANFVGLPAGPVLGGWMLSRMWWGWVFLLNVPVAAVGVIAALVLIPESRAAQRPRLDPLGMAVSAAGLVVVTYGLIQAGQNGWGDPVTLAVMAGGVAALAGFAVREGRLGRRGGSPLIDPGLFRSASFTWGAVLGGVAGLAMIGVLFVMPQYFQVIQGASAFSSGIRLLPLIGGLVIGALPAGALAKAAGARFAVALGFGLLAAGAVAGATTGTAESTAFIAVWMAVLGAGTGLTLTAATAAALSHLSAERSGTGSAVVQAFQHTAGPLGTAIMGSVLAAGYQSRLQLRAIPATAGKAARRSVYDGVAAAARLRSGALAHSVRAAFVGGMGTALVVSAGMAVAGALLTLAFLPRRTTVTESTTGPARPGLRERKKARTRATIQACALRLFREQGYDATTIEQIIQAADVSETTLFRYFPTKEDLVLRDDYDPMLIEAFQAQPPQMPPIPALRASFAAAFSGMTAQQRAEQRERIALIFAVPRLRAAMLDQITQAMQLLARAMAERVGRRPDDLTVRTVVGAIVGAAVAVSAAITDDPDADLPGLIDQAIAHLEPGLTL</sequence>
<evidence type="ECO:0008006" key="12">
    <source>
        <dbReference type="Google" id="ProtNLM"/>
    </source>
</evidence>
<evidence type="ECO:0000256" key="7">
    <source>
        <dbReference type="SAM" id="Phobius"/>
    </source>
</evidence>
<dbReference type="PRINTS" id="PR00455">
    <property type="entry name" value="HTHTETR"/>
</dbReference>
<evidence type="ECO:0000256" key="3">
    <source>
        <dbReference type="ARBA" id="ARBA00022989"/>
    </source>
</evidence>
<dbReference type="CDD" id="cd17321">
    <property type="entry name" value="MFS_MMR_MDR_like"/>
    <property type="match status" value="1"/>
</dbReference>
<dbReference type="PANTHER" id="PTHR42718:SF42">
    <property type="entry name" value="EXPORT PROTEIN"/>
    <property type="match status" value="1"/>
</dbReference>
<feature type="transmembrane region" description="Helical" evidence="7">
    <location>
        <begin position="437"/>
        <end position="465"/>
    </location>
</feature>
<keyword evidence="3 7" id="KW-1133">Transmembrane helix</keyword>
<dbReference type="Pfam" id="PF07690">
    <property type="entry name" value="MFS_1"/>
    <property type="match status" value="1"/>
</dbReference>
<dbReference type="PROSITE" id="PS01081">
    <property type="entry name" value="HTH_TETR_1"/>
    <property type="match status" value="1"/>
</dbReference>
<evidence type="ECO:0000256" key="2">
    <source>
        <dbReference type="ARBA" id="ARBA00022692"/>
    </source>
</evidence>
<keyword evidence="11" id="KW-1185">Reference proteome</keyword>
<evidence type="ECO:0000256" key="5">
    <source>
        <dbReference type="ARBA" id="ARBA00023136"/>
    </source>
</evidence>
<dbReference type="Proteomes" id="UP001501442">
    <property type="component" value="Unassembled WGS sequence"/>
</dbReference>
<dbReference type="Gene3D" id="1.10.357.10">
    <property type="entry name" value="Tetracycline Repressor, domain 2"/>
    <property type="match status" value="1"/>
</dbReference>
<dbReference type="PANTHER" id="PTHR42718">
    <property type="entry name" value="MAJOR FACILITATOR SUPERFAMILY MULTIDRUG TRANSPORTER MFSC"/>
    <property type="match status" value="1"/>
</dbReference>
<feature type="transmembrane region" description="Helical" evidence="7">
    <location>
        <begin position="200"/>
        <end position="217"/>
    </location>
</feature>
<keyword evidence="2 7" id="KW-0812">Transmembrane</keyword>
<protein>
    <recommendedName>
        <fullName evidence="12">MFS transporter</fullName>
    </recommendedName>
</protein>